<feature type="transmembrane region" description="Helical" evidence="1">
    <location>
        <begin position="57"/>
        <end position="77"/>
    </location>
</feature>
<dbReference type="InterPro" id="IPR005804">
    <property type="entry name" value="FA_desaturase_dom"/>
</dbReference>
<gene>
    <name evidence="3" type="ORF">E0F26_03810</name>
</gene>
<proteinExistence type="predicted"/>
<accession>A0ABY6Q6L6</accession>
<protein>
    <submittedName>
        <fullName evidence="3">Beta-carotene hydroxylase</fullName>
    </submittedName>
</protein>
<keyword evidence="1" id="KW-1133">Transmembrane helix</keyword>
<dbReference type="EMBL" id="CP036501">
    <property type="protein sequence ID" value="UZP73923.1"/>
    <property type="molecule type" value="Genomic_DNA"/>
</dbReference>
<dbReference type="Pfam" id="PF00487">
    <property type="entry name" value="FA_desaturase"/>
    <property type="match status" value="1"/>
</dbReference>
<organism evidence="3 4">
    <name type="scientific">Candidatus Paraluminiphilus aquimaris</name>
    <dbReference type="NCBI Taxonomy" id="2518994"/>
    <lineage>
        <taxon>Bacteria</taxon>
        <taxon>Pseudomonadati</taxon>
        <taxon>Pseudomonadota</taxon>
        <taxon>Gammaproteobacteria</taxon>
        <taxon>Cellvibrionales</taxon>
        <taxon>Halieaceae</taxon>
        <taxon>Candidatus Paraluminiphilus</taxon>
    </lineage>
</organism>
<dbReference type="PANTHER" id="PTHR19353">
    <property type="entry name" value="FATTY ACID DESATURASE 2"/>
    <property type="match status" value="1"/>
</dbReference>
<feature type="domain" description="Fatty acid desaturase" evidence="2">
    <location>
        <begin position="56"/>
        <end position="288"/>
    </location>
</feature>
<evidence type="ECO:0000313" key="4">
    <source>
        <dbReference type="Proteomes" id="UP001317963"/>
    </source>
</evidence>
<dbReference type="InterPro" id="IPR012171">
    <property type="entry name" value="Fatty_acid_desaturase"/>
</dbReference>
<evidence type="ECO:0000313" key="3">
    <source>
        <dbReference type="EMBL" id="UZP73923.1"/>
    </source>
</evidence>
<name>A0ABY6Q6L6_9GAMM</name>
<dbReference type="Proteomes" id="UP001317963">
    <property type="component" value="Chromosome"/>
</dbReference>
<keyword evidence="1" id="KW-0472">Membrane</keyword>
<keyword evidence="4" id="KW-1185">Reference proteome</keyword>
<reference evidence="3 4" key="1">
    <citation type="submission" date="2019-02" db="EMBL/GenBank/DDBJ databases">
        <title>Halieaceae_genomes.</title>
        <authorList>
            <person name="Li S.-H."/>
        </authorList>
    </citation>
    <scope>NUCLEOTIDE SEQUENCE [LARGE SCALE GENOMIC DNA]</scope>
    <source>
        <strain evidence="3 4">JH123</strain>
    </source>
</reference>
<dbReference type="PANTHER" id="PTHR19353:SF19">
    <property type="entry name" value="DELTA(5) FATTY ACID DESATURASE C-RELATED"/>
    <property type="match status" value="1"/>
</dbReference>
<evidence type="ECO:0000259" key="2">
    <source>
        <dbReference type="Pfam" id="PF00487"/>
    </source>
</evidence>
<feature type="transmembrane region" description="Helical" evidence="1">
    <location>
        <begin position="184"/>
        <end position="208"/>
    </location>
</feature>
<keyword evidence="1" id="KW-0812">Transmembrane</keyword>
<dbReference type="RefSeq" id="WP_279242725.1">
    <property type="nucleotide sequence ID" value="NZ_CP036501.1"/>
</dbReference>
<evidence type="ECO:0000256" key="1">
    <source>
        <dbReference type="SAM" id="Phobius"/>
    </source>
</evidence>
<feature type="transmembrane region" description="Helical" evidence="1">
    <location>
        <begin position="30"/>
        <end position="51"/>
    </location>
</feature>
<sequence length="291" mass="33343">MDGTMDLTGKTELELRAMERAIAKQHLDKFPYLSLAWAFGNLACWIAVWVLCLNGVMPLWLGFIIATVNVAASYLPSHEAQHSIFAMPGKPKRWLNELVGWLSPIPLVMPFSVLRATHMEHHKHANNPELDPDYSEHYATIGGFFWSSVQWRQPKPRGGEHPYVRCLKRIGREDLILHSVAYQLVYMGVLCGMALNGLAIEAALLWWLPRVVAVFYVQFYLSWAPHYPDCGTDRYNDTQSFKSRFGNIWSSGMQYHVIHHLYPRIPLVRTPQAYRQMKPILQAQGARVDAI</sequence>